<dbReference type="GO" id="GO:0006355">
    <property type="term" value="P:regulation of DNA-templated transcription"/>
    <property type="evidence" value="ECO:0007669"/>
    <property type="project" value="InterPro"/>
</dbReference>
<dbReference type="Gene3D" id="1.25.40.10">
    <property type="entry name" value="Tetratricopeptide repeat domain"/>
    <property type="match status" value="1"/>
</dbReference>
<dbReference type="PANTHER" id="PTHR35807">
    <property type="entry name" value="TRANSCRIPTIONAL REGULATOR REDD-RELATED"/>
    <property type="match status" value="1"/>
</dbReference>
<organism evidence="2 3">
    <name type="scientific">Sphingomonas changbaiensis NBRC 104936</name>
    <dbReference type="NCBI Taxonomy" id="1219043"/>
    <lineage>
        <taxon>Bacteria</taxon>
        <taxon>Pseudomonadati</taxon>
        <taxon>Pseudomonadota</taxon>
        <taxon>Alphaproteobacteria</taxon>
        <taxon>Sphingomonadales</taxon>
        <taxon>Sphingomonadaceae</taxon>
        <taxon>Sphingomonas</taxon>
    </lineage>
</organism>
<dbReference type="Gene3D" id="1.10.10.10">
    <property type="entry name" value="Winged helix-like DNA-binding domain superfamily/Winged helix DNA-binding domain"/>
    <property type="match status" value="1"/>
</dbReference>
<gene>
    <name evidence="2" type="ORF">SCH01S_28_00680</name>
</gene>
<dbReference type="InterPro" id="IPR011990">
    <property type="entry name" value="TPR-like_helical_dom_sf"/>
</dbReference>
<proteinExistence type="predicted"/>
<dbReference type="RefSeq" id="WP_046348037.1">
    <property type="nucleotide sequence ID" value="NZ_BBWU01000028.1"/>
</dbReference>
<protein>
    <submittedName>
        <fullName evidence="2">Uncharacterized protein</fullName>
    </submittedName>
</protein>
<dbReference type="OrthoDB" id="105971at2"/>
<dbReference type="STRING" id="1219043.SCH01S_28_00680"/>
<evidence type="ECO:0000313" key="2">
    <source>
        <dbReference type="EMBL" id="GAO39209.1"/>
    </source>
</evidence>
<dbReference type="AlphaFoldDB" id="A0A0E9MNT2"/>
<dbReference type="GO" id="GO:0003677">
    <property type="term" value="F:DNA binding"/>
    <property type="evidence" value="ECO:0007669"/>
    <property type="project" value="InterPro"/>
</dbReference>
<accession>A0A0E9MNT2</accession>
<dbReference type="PANTHER" id="PTHR35807:SF1">
    <property type="entry name" value="TRANSCRIPTIONAL REGULATOR REDD"/>
    <property type="match status" value="1"/>
</dbReference>
<dbReference type="SUPFAM" id="SSF46894">
    <property type="entry name" value="C-terminal effector domain of the bipartite response regulators"/>
    <property type="match status" value="1"/>
</dbReference>
<dbReference type="InterPro" id="IPR036388">
    <property type="entry name" value="WH-like_DNA-bd_sf"/>
</dbReference>
<reference evidence="2 3" key="1">
    <citation type="submission" date="2015-04" db="EMBL/GenBank/DDBJ databases">
        <title>Whole genome shotgun sequence of Sphingomonas changbaiensis NBRC 104936.</title>
        <authorList>
            <person name="Katano-Makiyama Y."/>
            <person name="Hosoyama A."/>
            <person name="Hashimoto M."/>
            <person name="Noguchi M."/>
            <person name="Tsuchikane K."/>
            <person name="Ohji S."/>
            <person name="Yamazoe A."/>
            <person name="Ichikawa N."/>
            <person name="Kimura A."/>
            <person name="Fujita N."/>
        </authorList>
    </citation>
    <scope>NUCLEOTIDE SEQUENCE [LARGE SCALE GENOMIC DNA]</scope>
    <source>
        <strain evidence="2 3">NBRC 104936</strain>
    </source>
</reference>
<dbReference type="EMBL" id="BBWU01000028">
    <property type="protein sequence ID" value="GAO39209.1"/>
    <property type="molecule type" value="Genomic_DNA"/>
</dbReference>
<dbReference type="Proteomes" id="UP000033202">
    <property type="component" value="Unassembled WGS sequence"/>
</dbReference>
<dbReference type="InterPro" id="IPR016032">
    <property type="entry name" value="Sig_transdc_resp-reg_C-effctor"/>
</dbReference>
<name>A0A0E9MNT2_9SPHN</name>
<dbReference type="InterPro" id="IPR051677">
    <property type="entry name" value="AfsR-DnrI-RedD_regulator"/>
</dbReference>
<dbReference type="SUPFAM" id="SSF48452">
    <property type="entry name" value="TPR-like"/>
    <property type="match status" value="1"/>
</dbReference>
<evidence type="ECO:0000313" key="3">
    <source>
        <dbReference type="Proteomes" id="UP000033202"/>
    </source>
</evidence>
<feature type="region of interest" description="Disordered" evidence="1">
    <location>
        <begin position="197"/>
        <end position="217"/>
    </location>
</feature>
<comment type="caution">
    <text evidence="2">The sequence shown here is derived from an EMBL/GenBank/DDBJ whole genome shotgun (WGS) entry which is preliminary data.</text>
</comment>
<sequence>MASRLWAGDAAPRTLIRCWGEFAIENAATGADLRPRGRKARALLAYLALHPGKAVGRERLMGLLWGERAEEQARGSLRQTLFELRDLSHGDHAPLHVGREAVELDVEGIETDVDRWRMLAAERHFEDLLAALPDADDLLFANLDGVDAGFDEWLQVERTRQREVLIAIVADASAAAVAAGQTRSARALHARLVEFNPEEGTPAPAAPPPDRAPPSAAVPQSRRRFIAPIAAGLFVSALAGAVWLENGKPAPPASSPTPAREAGDLYENAQAIIYHRNGPQLPVAEKLLRRALTLDPNYVPAIAGLAAVIEMSDPTQDRHQEAERLARRAVQLDPNNARANGVLGMVLRFESDDARAAIKRAASLDGSDPEIQFWLSNVLGIEGDYVGRLQALRRAAAIDPYWHRASGPASLASWEMGYPEEAERHAARLREADLSESFLCDYSIDWAKGDYSEVVRDTLAARDRLASSGLVDLKLGMALLVLGHEQPARLLLRLSPALWRVASDAGPAPGELEPLLIAGETEGRADFFVPTALRQLVRDGRADEVVAAYDRRVARLGRIASGTAANSELIDEGLQVALALRAQKREAEAARLLAQADAAIRKSMAYGRIPNWMYASAAGVWAAQGRHEDALGALKTALDSGWHYSPMTPHPDMRDIPSFASLRDDPRFEQMRRHELDHLAREQRETGPVPV</sequence>
<evidence type="ECO:0000256" key="1">
    <source>
        <dbReference type="SAM" id="MobiDB-lite"/>
    </source>
</evidence>
<keyword evidence="3" id="KW-1185">Reference proteome</keyword>